<sequence>MMYAPSATASPATSPSYDGRAGLQVTSPPRAPQRIETGPHCVHRILITLIANNT</sequence>
<dbReference type="AlphaFoldDB" id="A0AAP0Q733"/>
<keyword evidence="3" id="KW-1185">Reference proteome</keyword>
<accession>A0AAP0Q733</accession>
<comment type="caution">
    <text evidence="2">The sequence shown here is derived from an EMBL/GenBank/DDBJ whole genome shotgun (WGS) entry which is preliminary data.</text>
</comment>
<gene>
    <name evidence="2" type="ORF">Syun_001423</name>
</gene>
<evidence type="ECO:0000256" key="1">
    <source>
        <dbReference type="SAM" id="MobiDB-lite"/>
    </source>
</evidence>
<proteinExistence type="predicted"/>
<evidence type="ECO:0000313" key="3">
    <source>
        <dbReference type="Proteomes" id="UP001420932"/>
    </source>
</evidence>
<protein>
    <submittedName>
        <fullName evidence="2">Uncharacterized protein</fullName>
    </submittedName>
</protein>
<organism evidence="2 3">
    <name type="scientific">Stephania yunnanensis</name>
    <dbReference type="NCBI Taxonomy" id="152371"/>
    <lineage>
        <taxon>Eukaryota</taxon>
        <taxon>Viridiplantae</taxon>
        <taxon>Streptophyta</taxon>
        <taxon>Embryophyta</taxon>
        <taxon>Tracheophyta</taxon>
        <taxon>Spermatophyta</taxon>
        <taxon>Magnoliopsida</taxon>
        <taxon>Ranunculales</taxon>
        <taxon>Menispermaceae</taxon>
        <taxon>Menispermoideae</taxon>
        <taxon>Cissampelideae</taxon>
        <taxon>Stephania</taxon>
    </lineage>
</organism>
<feature type="region of interest" description="Disordered" evidence="1">
    <location>
        <begin position="1"/>
        <end position="37"/>
    </location>
</feature>
<reference evidence="2 3" key="1">
    <citation type="submission" date="2024-01" db="EMBL/GenBank/DDBJ databases">
        <title>Genome assemblies of Stephania.</title>
        <authorList>
            <person name="Yang L."/>
        </authorList>
    </citation>
    <scope>NUCLEOTIDE SEQUENCE [LARGE SCALE GENOMIC DNA]</scope>
    <source>
        <strain evidence="2">YNDBR</strain>
        <tissue evidence="2">Leaf</tissue>
    </source>
</reference>
<name>A0AAP0Q733_9MAGN</name>
<feature type="compositionally biased region" description="Low complexity" evidence="1">
    <location>
        <begin position="1"/>
        <end position="16"/>
    </location>
</feature>
<dbReference type="EMBL" id="JBBNAF010000001">
    <property type="protein sequence ID" value="KAK9169283.1"/>
    <property type="molecule type" value="Genomic_DNA"/>
</dbReference>
<dbReference type="Proteomes" id="UP001420932">
    <property type="component" value="Unassembled WGS sequence"/>
</dbReference>
<evidence type="ECO:0000313" key="2">
    <source>
        <dbReference type="EMBL" id="KAK9169283.1"/>
    </source>
</evidence>